<gene>
    <name evidence="2" type="ORF">ALQ04_03507</name>
</gene>
<name>A0A3M4M6R2_PSECI</name>
<sequence length="74" mass="7866">MDMSTVFWIALAILVVMLDAWVINSVWRSLKSSTTKAGWTALVLLLPVIGASIWGVAGPRGVVEGPTSSEHSKG</sequence>
<keyword evidence="1" id="KW-1133">Transmembrane helix</keyword>
<dbReference type="AlphaFoldDB" id="A0A3M4M6R2"/>
<evidence type="ECO:0000313" key="3">
    <source>
        <dbReference type="Proteomes" id="UP000277236"/>
    </source>
</evidence>
<reference evidence="2 3" key="1">
    <citation type="submission" date="2018-08" db="EMBL/GenBank/DDBJ databases">
        <title>Recombination of ecologically and evolutionarily significant loci maintains genetic cohesion in the Pseudomonas syringae species complex.</title>
        <authorList>
            <person name="Dillon M."/>
            <person name="Thakur S."/>
            <person name="Almeida R.N.D."/>
            <person name="Weir B.S."/>
            <person name="Guttman D.S."/>
        </authorList>
    </citation>
    <scope>NUCLEOTIDE SEQUENCE [LARGE SCALE GENOMIC DNA]</scope>
    <source>
        <strain evidence="2 3">ICMP 3353</strain>
    </source>
</reference>
<comment type="caution">
    <text evidence="2">The sequence shown here is derived from an EMBL/GenBank/DDBJ whole genome shotgun (WGS) entry which is preliminary data.</text>
</comment>
<evidence type="ECO:0000313" key="2">
    <source>
        <dbReference type="EMBL" id="RMQ49517.1"/>
    </source>
</evidence>
<dbReference type="Proteomes" id="UP000277236">
    <property type="component" value="Unassembled WGS sequence"/>
</dbReference>
<protein>
    <recommendedName>
        <fullName evidence="4">Cardiolipin synthase N-terminal domain-containing protein</fullName>
    </recommendedName>
</protein>
<proteinExistence type="predicted"/>
<evidence type="ECO:0008006" key="4">
    <source>
        <dbReference type="Google" id="ProtNLM"/>
    </source>
</evidence>
<dbReference type="EMBL" id="RBRE01000016">
    <property type="protein sequence ID" value="RMQ49517.1"/>
    <property type="molecule type" value="Genomic_DNA"/>
</dbReference>
<evidence type="ECO:0000256" key="1">
    <source>
        <dbReference type="SAM" id="Phobius"/>
    </source>
</evidence>
<dbReference type="OrthoDB" id="7030203at2"/>
<organism evidence="2 3">
    <name type="scientific">Pseudomonas cichorii</name>
    <dbReference type="NCBI Taxonomy" id="36746"/>
    <lineage>
        <taxon>Bacteria</taxon>
        <taxon>Pseudomonadati</taxon>
        <taxon>Pseudomonadota</taxon>
        <taxon>Gammaproteobacteria</taxon>
        <taxon>Pseudomonadales</taxon>
        <taxon>Pseudomonadaceae</taxon>
        <taxon>Pseudomonas</taxon>
    </lineage>
</organism>
<feature type="transmembrane region" description="Helical" evidence="1">
    <location>
        <begin position="6"/>
        <end position="27"/>
    </location>
</feature>
<keyword evidence="1" id="KW-0472">Membrane</keyword>
<feature type="transmembrane region" description="Helical" evidence="1">
    <location>
        <begin position="39"/>
        <end position="57"/>
    </location>
</feature>
<keyword evidence="1" id="KW-0812">Transmembrane</keyword>
<accession>A0A3M4M6R2</accession>
<dbReference type="RefSeq" id="WP_122314716.1">
    <property type="nucleotide sequence ID" value="NZ_RBRE01000016.1"/>
</dbReference>